<dbReference type="GO" id="GO:0003677">
    <property type="term" value="F:DNA binding"/>
    <property type="evidence" value="ECO:0007669"/>
    <property type="project" value="InterPro"/>
</dbReference>
<comment type="caution">
    <text evidence="8">The sequence shown here is derived from an EMBL/GenBank/DDBJ whole genome shotgun (WGS) entry which is preliminary data.</text>
</comment>
<dbReference type="AlphaFoldDB" id="A0A4Q2KDK0"/>
<dbReference type="GO" id="GO:0009007">
    <property type="term" value="F:site-specific DNA-methyltransferase (adenine-specific) activity"/>
    <property type="evidence" value="ECO:0007669"/>
    <property type="project" value="UniProtKB-EC"/>
</dbReference>
<comment type="catalytic activity">
    <reaction evidence="6">
        <text>a 2'-deoxyadenosine in DNA + S-adenosyl-L-methionine = an N(6)-methyl-2'-deoxyadenosine in DNA + S-adenosyl-L-homocysteine + H(+)</text>
        <dbReference type="Rhea" id="RHEA:15197"/>
        <dbReference type="Rhea" id="RHEA-COMP:12418"/>
        <dbReference type="Rhea" id="RHEA-COMP:12419"/>
        <dbReference type="ChEBI" id="CHEBI:15378"/>
        <dbReference type="ChEBI" id="CHEBI:57856"/>
        <dbReference type="ChEBI" id="CHEBI:59789"/>
        <dbReference type="ChEBI" id="CHEBI:90615"/>
        <dbReference type="ChEBI" id="CHEBI:90616"/>
        <dbReference type="EC" id="2.1.1.72"/>
    </reaction>
</comment>
<evidence type="ECO:0000313" key="8">
    <source>
        <dbReference type="EMBL" id="RXZ61582.1"/>
    </source>
</evidence>
<evidence type="ECO:0000259" key="7">
    <source>
        <dbReference type="Pfam" id="PF02384"/>
    </source>
</evidence>
<protein>
    <recommendedName>
        <fullName evidence="1">site-specific DNA-methyltransferase (adenine-specific)</fullName>
        <ecNumber evidence="1">2.1.1.72</ecNumber>
    </recommendedName>
</protein>
<evidence type="ECO:0000256" key="3">
    <source>
        <dbReference type="ARBA" id="ARBA00022679"/>
    </source>
</evidence>
<dbReference type="Proteomes" id="UP000291269">
    <property type="component" value="Unassembled WGS sequence"/>
</dbReference>
<sequence length="283" mass="32365">MAPFFFFDFTLDKSAMPPVVTVPESFCPKVPFEQNNLCPYPIPKTDEIVKDIEKAAFQVDNFKFVSDLFECGAIAISNAVDLAQKDKREERYLQIIRSYKPAQQKSLAEIFAKIYALLASVVYDNGSFNDNLGEIFMRCNLGNKIAGQFFTPYHISEFMARASMGETLIREKTDKNEIITINDPCCGGGGMLMAALEVLHDSGVNYARNCFMEANDIDLRCVHMAYLQLALAGVPAIVRHQDTFSRDCRSVWYTPAYLFQYLRFHKFDNPYDNPNFQQRRQQL</sequence>
<evidence type="ECO:0000256" key="6">
    <source>
        <dbReference type="ARBA" id="ARBA00047942"/>
    </source>
</evidence>
<gene>
    <name evidence="8" type="ORF">ESZ91_04090</name>
</gene>
<dbReference type="SUPFAM" id="SSF53335">
    <property type="entry name" value="S-adenosyl-L-methionine-dependent methyltransferases"/>
    <property type="match status" value="1"/>
</dbReference>
<dbReference type="GO" id="GO:0032259">
    <property type="term" value="P:methylation"/>
    <property type="evidence" value="ECO:0007669"/>
    <property type="project" value="UniProtKB-KW"/>
</dbReference>
<evidence type="ECO:0000256" key="5">
    <source>
        <dbReference type="ARBA" id="ARBA00022747"/>
    </source>
</evidence>
<keyword evidence="3 8" id="KW-0808">Transferase</keyword>
<keyword evidence="9" id="KW-1185">Reference proteome</keyword>
<feature type="domain" description="DNA methylase adenine-specific" evidence="7">
    <location>
        <begin position="143"/>
        <end position="278"/>
    </location>
</feature>
<evidence type="ECO:0000256" key="2">
    <source>
        <dbReference type="ARBA" id="ARBA00022603"/>
    </source>
</evidence>
<organism evidence="8 9">
    <name type="scientific">Candidatus Borkfalkia ceftriaxoniphila</name>
    <dbReference type="NCBI Taxonomy" id="2508949"/>
    <lineage>
        <taxon>Bacteria</taxon>
        <taxon>Bacillati</taxon>
        <taxon>Bacillota</taxon>
        <taxon>Clostridia</taxon>
        <taxon>Christensenellales</taxon>
        <taxon>Christensenellaceae</taxon>
        <taxon>Candidatus Borkfalkia</taxon>
    </lineage>
</organism>
<dbReference type="InterPro" id="IPR003356">
    <property type="entry name" value="DNA_methylase_A-5"/>
</dbReference>
<proteinExistence type="predicted"/>
<dbReference type="Pfam" id="PF02384">
    <property type="entry name" value="N6_Mtase"/>
    <property type="match status" value="1"/>
</dbReference>
<keyword evidence="5" id="KW-0680">Restriction system</keyword>
<dbReference type="RefSeq" id="WP_129224390.1">
    <property type="nucleotide sequence ID" value="NZ_SDOZ01000002.1"/>
</dbReference>
<dbReference type="GO" id="GO:0009307">
    <property type="term" value="P:DNA restriction-modification system"/>
    <property type="evidence" value="ECO:0007669"/>
    <property type="project" value="UniProtKB-KW"/>
</dbReference>
<dbReference type="InterPro" id="IPR029063">
    <property type="entry name" value="SAM-dependent_MTases_sf"/>
</dbReference>
<dbReference type="PANTHER" id="PTHR42933">
    <property type="entry name" value="SLR6095 PROTEIN"/>
    <property type="match status" value="1"/>
</dbReference>
<dbReference type="GO" id="GO:0008170">
    <property type="term" value="F:N-methyltransferase activity"/>
    <property type="evidence" value="ECO:0007669"/>
    <property type="project" value="InterPro"/>
</dbReference>
<dbReference type="EMBL" id="SDOZ01000002">
    <property type="protein sequence ID" value="RXZ61582.1"/>
    <property type="molecule type" value="Genomic_DNA"/>
</dbReference>
<dbReference type="OrthoDB" id="9814572at2"/>
<evidence type="ECO:0000256" key="1">
    <source>
        <dbReference type="ARBA" id="ARBA00011900"/>
    </source>
</evidence>
<dbReference type="PANTHER" id="PTHR42933:SF3">
    <property type="entry name" value="TYPE I RESTRICTION ENZYME MJAVIII METHYLASE SUBUNIT"/>
    <property type="match status" value="1"/>
</dbReference>
<evidence type="ECO:0000256" key="4">
    <source>
        <dbReference type="ARBA" id="ARBA00022691"/>
    </source>
</evidence>
<reference evidence="8 9" key="1">
    <citation type="journal article" date="2019" name="Gut">
        <title>Antibiotics-induced monodominance of a novel gut bacterial order.</title>
        <authorList>
            <person name="Hildebrand F."/>
            <person name="Moitinho-Silva L."/>
            <person name="Blasche S."/>
            <person name="Jahn M.T."/>
            <person name="Gossmann T.I."/>
            <person name="Heuerta-Cepas J."/>
            <person name="Hercog R."/>
            <person name="Luetge M."/>
            <person name="Bahram M."/>
            <person name="Pryszlak A."/>
            <person name="Alves R.J."/>
            <person name="Waszak S.M."/>
            <person name="Zhu A."/>
            <person name="Ye L."/>
            <person name="Costea P.I."/>
            <person name="Aalvink S."/>
            <person name="Belzer C."/>
            <person name="Forslund S.K."/>
            <person name="Sunagawa S."/>
            <person name="Hentschel U."/>
            <person name="Merten C."/>
            <person name="Patil K.R."/>
            <person name="Benes V."/>
            <person name="Bork P."/>
        </authorList>
    </citation>
    <scope>NUCLEOTIDE SEQUENCE [LARGE SCALE GENOMIC DNA]</scope>
    <source>
        <strain evidence="8 9">HDS1380</strain>
    </source>
</reference>
<dbReference type="Gene3D" id="3.40.50.150">
    <property type="entry name" value="Vaccinia Virus protein VP39"/>
    <property type="match status" value="1"/>
</dbReference>
<name>A0A4Q2KDK0_9FIRM</name>
<dbReference type="EC" id="2.1.1.72" evidence="1"/>
<keyword evidence="4" id="KW-0949">S-adenosyl-L-methionine</keyword>
<accession>A0A4Q2KDK0</accession>
<dbReference type="PRINTS" id="PR00507">
    <property type="entry name" value="N12N6MTFRASE"/>
</dbReference>
<keyword evidence="2 8" id="KW-0489">Methyltransferase</keyword>
<evidence type="ECO:0000313" key="9">
    <source>
        <dbReference type="Proteomes" id="UP000291269"/>
    </source>
</evidence>
<dbReference type="InterPro" id="IPR051537">
    <property type="entry name" value="DNA_Adenine_Mtase"/>
</dbReference>